<dbReference type="InterPro" id="IPR012337">
    <property type="entry name" value="RNaseH-like_sf"/>
</dbReference>
<feature type="domain" description="Zn(2)-C6 fungal-type" evidence="3">
    <location>
        <begin position="87"/>
        <end position="117"/>
    </location>
</feature>
<name>A0A9P9K3D8_FUSRE</name>
<dbReference type="Proteomes" id="UP000720189">
    <property type="component" value="Unassembled WGS sequence"/>
</dbReference>
<evidence type="ECO:0000313" key="5">
    <source>
        <dbReference type="Proteomes" id="UP000720189"/>
    </source>
</evidence>
<evidence type="ECO:0000256" key="1">
    <source>
        <dbReference type="ARBA" id="ARBA00004123"/>
    </source>
</evidence>
<organism evidence="4 5">
    <name type="scientific">Fusarium redolens</name>
    <dbReference type="NCBI Taxonomy" id="48865"/>
    <lineage>
        <taxon>Eukaryota</taxon>
        <taxon>Fungi</taxon>
        <taxon>Dikarya</taxon>
        <taxon>Ascomycota</taxon>
        <taxon>Pezizomycotina</taxon>
        <taxon>Sordariomycetes</taxon>
        <taxon>Hypocreomycetidae</taxon>
        <taxon>Hypocreales</taxon>
        <taxon>Nectriaceae</taxon>
        <taxon>Fusarium</taxon>
        <taxon>Fusarium redolens species complex</taxon>
    </lineage>
</organism>
<evidence type="ECO:0000256" key="2">
    <source>
        <dbReference type="ARBA" id="ARBA00023242"/>
    </source>
</evidence>
<dbReference type="CDD" id="cd00067">
    <property type="entry name" value="GAL4"/>
    <property type="match status" value="1"/>
</dbReference>
<dbReference type="InterPro" id="IPR036864">
    <property type="entry name" value="Zn2-C6_fun-type_DNA-bd_sf"/>
</dbReference>
<dbReference type="GO" id="GO:0000981">
    <property type="term" value="F:DNA-binding transcription factor activity, RNA polymerase II-specific"/>
    <property type="evidence" value="ECO:0007669"/>
    <property type="project" value="InterPro"/>
</dbReference>
<dbReference type="AlphaFoldDB" id="A0A9P9K3D8"/>
<dbReference type="EMBL" id="JAGMUX010000010">
    <property type="protein sequence ID" value="KAH7247647.1"/>
    <property type="molecule type" value="Genomic_DNA"/>
</dbReference>
<dbReference type="Pfam" id="PF05699">
    <property type="entry name" value="Dimer_Tnp_hAT"/>
    <property type="match status" value="1"/>
</dbReference>
<dbReference type="OrthoDB" id="4356994at2759"/>
<sequence length="650" mass="72648">MALDVLALPPMSDECERLFSSAKLLLTDHRSRLRMDVIEASECLRAWYGRPEQKAFEDSAIGLMEGEAGSTVGADGPGRSAPRSRSGCWTCRTKKVKCDEIRPVCRRCVRLKLNCDYEPRLRTFPKGSPVGTFVHSSLDFSRLEPTPRQDGQDESSCGNPRFEAEGVSSAIMPSLNTPLQWGTYGMELGNEEVEAIQYFRESFSPLYIMKKPQYSAFAIMLRLATHEPLVLHMALAIGGCGIDYRHQWHERRYCVSGAQSKDGSSKYRTLGLRHYSEALRELHTILGDNATAESANLDSLTSGLVLMIMYEQLHGDAKCRGLASHLNGAALILKHHYADILHRAGDADQSVPLMRAAESGSPRHLSQFCARLITRICGMDATASSFGLGGQVTRVLGERLPENDDKSSLPTGPIKRLSRLDTYSGSLYRSVWGDDYPAGELMDDLENQQVFELLGASVQLRYLISELTSLQPIGGLAVVDAVRKVEATIHETSERHMNILDFASRLTSATNNSHSMVATIRSIVPIYYTEILDFLRIARNIRPPLHIKLNDSKTIRNIMNLAYQAYQHGGDVAMVRIARPLFLVSLETDEELHISWILERFKGLAQFGEHFARARDFLERISLMQPESRTRIDLRTAFSNQATSICLCLM</sequence>
<dbReference type="RefSeq" id="XP_046048230.1">
    <property type="nucleotide sequence ID" value="XM_046195767.1"/>
</dbReference>
<protein>
    <recommendedName>
        <fullName evidence="3">Zn(2)-C6 fungal-type domain-containing protein</fullName>
    </recommendedName>
</protein>
<evidence type="ECO:0000313" key="4">
    <source>
        <dbReference type="EMBL" id="KAH7247647.1"/>
    </source>
</evidence>
<dbReference type="PROSITE" id="PS00463">
    <property type="entry name" value="ZN2_CY6_FUNGAL_1"/>
    <property type="match status" value="1"/>
</dbReference>
<dbReference type="GO" id="GO:0046983">
    <property type="term" value="F:protein dimerization activity"/>
    <property type="evidence" value="ECO:0007669"/>
    <property type="project" value="InterPro"/>
</dbReference>
<comment type="caution">
    <text evidence="4">The sequence shown here is derived from an EMBL/GenBank/DDBJ whole genome shotgun (WGS) entry which is preliminary data.</text>
</comment>
<keyword evidence="2" id="KW-0539">Nucleus</keyword>
<dbReference type="GO" id="GO:0005634">
    <property type="term" value="C:nucleus"/>
    <property type="evidence" value="ECO:0007669"/>
    <property type="project" value="UniProtKB-SubCell"/>
</dbReference>
<evidence type="ECO:0000259" key="3">
    <source>
        <dbReference type="PROSITE" id="PS50048"/>
    </source>
</evidence>
<keyword evidence="5" id="KW-1185">Reference proteome</keyword>
<dbReference type="Pfam" id="PF11951">
    <property type="entry name" value="Fungal_trans_2"/>
    <property type="match status" value="1"/>
</dbReference>
<dbReference type="InterPro" id="IPR008906">
    <property type="entry name" value="HATC_C_dom"/>
</dbReference>
<dbReference type="SUPFAM" id="SSF53098">
    <property type="entry name" value="Ribonuclease H-like"/>
    <property type="match status" value="1"/>
</dbReference>
<dbReference type="PROSITE" id="PS50048">
    <property type="entry name" value="ZN2_CY6_FUNGAL_2"/>
    <property type="match status" value="1"/>
</dbReference>
<dbReference type="SMART" id="SM00066">
    <property type="entry name" value="GAL4"/>
    <property type="match status" value="1"/>
</dbReference>
<dbReference type="InterPro" id="IPR021858">
    <property type="entry name" value="Fun_TF"/>
</dbReference>
<comment type="subcellular location">
    <subcellularLocation>
        <location evidence="1">Nucleus</location>
    </subcellularLocation>
</comment>
<dbReference type="Gene3D" id="4.10.240.10">
    <property type="entry name" value="Zn(2)-C6 fungal-type DNA-binding domain"/>
    <property type="match status" value="1"/>
</dbReference>
<dbReference type="SUPFAM" id="SSF57701">
    <property type="entry name" value="Zn2/Cys6 DNA-binding domain"/>
    <property type="match status" value="1"/>
</dbReference>
<dbReference type="GO" id="GO:0045944">
    <property type="term" value="P:positive regulation of transcription by RNA polymerase II"/>
    <property type="evidence" value="ECO:0007669"/>
    <property type="project" value="TreeGrafter"/>
</dbReference>
<dbReference type="GO" id="GO:0000976">
    <property type="term" value="F:transcription cis-regulatory region binding"/>
    <property type="evidence" value="ECO:0007669"/>
    <property type="project" value="TreeGrafter"/>
</dbReference>
<gene>
    <name evidence="4" type="ORF">BKA55DRAFT_595217</name>
</gene>
<dbReference type="GO" id="GO:0008270">
    <property type="term" value="F:zinc ion binding"/>
    <property type="evidence" value="ECO:0007669"/>
    <property type="project" value="InterPro"/>
</dbReference>
<dbReference type="Pfam" id="PF00172">
    <property type="entry name" value="Zn_clus"/>
    <property type="match status" value="1"/>
</dbReference>
<dbReference type="InterPro" id="IPR001138">
    <property type="entry name" value="Zn2Cys6_DnaBD"/>
</dbReference>
<reference evidence="4" key="1">
    <citation type="journal article" date="2021" name="Nat. Commun.">
        <title>Genetic determinants of endophytism in the Arabidopsis root mycobiome.</title>
        <authorList>
            <person name="Mesny F."/>
            <person name="Miyauchi S."/>
            <person name="Thiergart T."/>
            <person name="Pickel B."/>
            <person name="Atanasova L."/>
            <person name="Karlsson M."/>
            <person name="Huettel B."/>
            <person name="Barry K.W."/>
            <person name="Haridas S."/>
            <person name="Chen C."/>
            <person name="Bauer D."/>
            <person name="Andreopoulos W."/>
            <person name="Pangilinan J."/>
            <person name="LaButti K."/>
            <person name="Riley R."/>
            <person name="Lipzen A."/>
            <person name="Clum A."/>
            <person name="Drula E."/>
            <person name="Henrissat B."/>
            <person name="Kohler A."/>
            <person name="Grigoriev I.V."/>
            <person name="Martin F.M."/>
            <person name="Hacquard S."/>
        </authorList>
    </citation>
    <scope>NUCLEOTIDE SEQUENCE</scope>
    <source>
        <strain evidence="4">MPI-CAGE-AT-0023</strain>
    </source>
</reference>
<dbReference type="PANTHER" id="PTHR37534">
    <property type="entry name" value="TRANSCRIPTIONAL ACTIVATOR PROTEIN UGA3"/>
    <property type="match status" value="1"/>
</dbReference>
<accession>A0A9P9K3D8</accession>
<proteinExistence type="predicted"/>
<dbReference type="GeneID" id="70225721"/>
<dbReference type="PANTHER" id="PTHR37534:SF49">
    <property type="entry name" value="LYSINE BIOSYNTHESIS REGULATORY PROTEIN LYS14"/>
    <property type="match status" value="1"/>
</dbReference>